<dbReference type="Pfam" id="PF00531">
    <property type="entry name" value="Death"/>
    <property type="match status" value="1"/>
</dbReference>
<comment type="caution">
    <text evidence="2">The sequence shown here is derived from an EMBL/GenBank/DDBJ whole genome shotgun (WGS) entry which is preliminary data.</text>
</comment>
<dbReference type="SUPFAM" id="SSF47986">
    <property type="entry name" value="DEATH domain"/>
    <property type="match status" value="1"/>
</dbReference>
<evidence type="ECO:0000313" key="3">
    <source>
        <dbReference type="Proteomes" id="UP000299102"/>
    </source>
</evidence>
<sequence>MSFLYGELLQTLRTLLKRYISSEYNIDEEIKSEPEDEYESTEEDFLETGMEDLPKYINEVSAILDRSDAWRELAKRLHQDTLLNWYEKLPSPTSVLLAQVKDSHDNYSSRSLAMILNDMGEMEAANIIYRCLD</sequence>
<dbReference type="GO" id="GO:0007165">
    <property type="term" value="P:signal transduction"/>
    <property type="evidence" value="ECO:0007669"/>
    <property type="project" value="InterPro"/>
</dbReference>
<dbReference type="OrthoDB" id="10254686at2759"/>
<accession>A0A4C1XMZ9</accession>
<evidence type="ECO:0000259" key="1">
    <source>
        <dbReference type="Pfam" id="PF00531"/>
    </source>
</evidence>
<organism evidence="2 3">
    <name type="scientific">Eumeta variegata</name>
    <name type="common">Bagworm moth</name>
    <name type="synonym">Eumeta japonica</name>
    <dbReference type="NCBI Taxonomy" id="151549"/>
    <lineage>
        <taxon>Eukaryota</taxon>
        <taxon>Metazoa</taxon>
        <taxon>Ecdysozoa</taxon>
        <taxon>Arthropoda</taxon>
        <taxon>Hexapoda</taxon>
        <taxon>Insecta</taxon>
        <taxon>Pterygota</taxon>
        <taxon>Neoptera</taxon>
        <taxon>Endopterygota</taxon>
        <taxon>Lepidoptera</taxon>
        <taxon>Glossata</taxon>
        <taxon>Ditrysia</taxon>
        <taxon>Tineoidea</taxon>
        <taxon>Psychidae</taxon>
        <taxon>Oiketicinae</taxon>
        <taxon>Eumeta</taxon>
    </lineage>
</organism>
<evidence type="ECO:0000313" key="2">
    <source>
        <dbReference type="EMBL" id="GBP65316.1"/>
    </source>
</evidence>
<keyword evidence="3" id="KW-1185">Reference proteome</keyword>
<dbReference type="InterPro" id="IPR011029">
    <property type="entry name" value="DEATH-like_dom_sf"/>
</dbReference>
<proteinExistence type="predicted"/>
<dbReference type="EMBL" id="BGZK01000925">
    <property type="protein sequence ID" value="GBP65316.1"/>
    <property type="molecule type" value="Genomic_DNA"/>
</dbReference>
<gene>
    <name evidence="2" type="ORF">EVAR_48022_1</name>
</gene>
<dbReference type="AlphaFoldDB" id="A0A4C1XMZ9"/>
<dbReference type="Gene3D" id="1.10.533.10">
    <property type="entry name" value="Death Domain, Fas"/>
    <property type="match status" value="1"/>
</dbReference>
<reference evidence="2 3" key="1">
    <citation type="journal article" date="2019" name="Commun. Biol.">
        <title>The bagworm genome reveals a unique fibroin gene that provides high tensile strength.</title>
        <authorList>
            <person name="Kono N."/>
            <person name="Nakamura H."/>
            <person name="Ohtoshi R."/>
            <person name="Tomita M."/>
            <person name="Numata K."/>
            <person name="Arakawa K."/>
        </authorList>
    </citation>
    <scope>NUCLEOTIDE SEQUENCE [LARGE SCALE GENOMIC DNA]</scope>
</reference>
<dbReference type="Proteomes" id="UP000299102">
    <property type="component" value="Unassembled WGS sequence"/>
</dbReference>
<feature type="domain" description="Death" evidence="1">
    <location>
        <begin position="60"/>
        <end position="130"/>
    </location>
</feature>
<dbReference type="InterPro" id="IPR000488">
    <property type="entry name" value="Death_dom"/>
</dbReference>
<protein>
    <recommendedName>
        <fullName evidence="1">Death domain-containing protein</fullName>
    </recommendedName>
</protein>
<name>A0A4C1XMZ9_EUMVA</name>